<keyword evidence="12 19" id="KW-0675">Receptor</keyword>
<accession>A0A4P6L0Q3</accession>
<dbReference type="CDD" id="cd01347">
    <property type="entry name" value="ligand_gated_channel"/>
    <property type="match status" value="1"/>
</dbReference>
<evidence type="ECO:0000256" key="16">
    <source>
        <dbReference type="SAM" id="SignalP"/>
    </source>
</evidence>
<keyword evidence="13 14" id="KW-0998">Cell outer membrane</keyword>
<evidence type="ECO:0000256" key="8">
    <source>
        <dbReference type="ARBA" id="ARBA00023004"/>
    </source>
</evidence>
<sequence>MAQFSKPAQAGLLSFLPVHPRQTLQARQPVRLRPIAFALLCAWAPVHAAASAPAVDAPAEADAAPIAVVKIEGSKADDDFVARRSGSATKTDTPLIETPQSISVIPAERLQLQGAQTLRQTLNYTAGLVAVSLDSRGDSVTSRGGSPTSLVDGLQYNFGFYNTTRPDPFMLERVEVLRGPSSVLYGQGSVGGVVNYVTKKPVAERRREVQVQVGSHDRKQVAVDFNEVLDDAGHWRLRVVAIGRDSGSQVGHVADDRKVLMPSLTWAPDADTSLTLHALRQQDESGSLIGFFPWQGTLLPSQYGQIPTDTFTGEPGWDAYKTDQTSFGWQFSHHFSDNLALRQNARKSNSDVDYRSAYTSFTAIPLRSRPGRPVFNADNRTIERDLIQQANALDTLLFDTQLEAQFATGRWQHTFLAGFDVQRAETRQATGRGTAAALDVYNPVYGNFTPPASLAQQPTAVLHQKGFYVQEQAKFDERWVGVLGWRRDHAENDIAGRPASRTDDKASTKRVGLLYLGDGGFSPYVSYAESFLPLGGVDVYNEPFKPQRGKQWEAGIKWQAAPAVTASLALYQLRDQNRKTADPANPQNSVQLGEVKVRGAELETAGAVRGWDWTAAYTYTDARTSRSNGADLGKRVSGIPKHNASAWLARDFAVGGVTGFTAGAGVRYIGTSWDGADSLETPSATLVDALLAYETGPWRFALNAVNLADKVQITTCLARGDCFYGQRRTVMLTARYLW</sequence>
<feature type="chain" id="PRO_5020713377" evidence="16">
    <location>
        <begin position="49"/>
        <end position="738"/>
    </location>
</feature>
<dbReference type="AlphaFoldDB" id="A0A4P6L0Q3"/>
<comment type="similarity">
    <text evidence="2 14 15">Belongs to the TonB-dependent receptor family.</text>
</comment>
<feature type="signal peptide" evidence="16">
    <location>
        <begin position="1"/>
        <end position="48"/>
    </location>
</feature>
<keyword evidence="9" id="KW-0406">Ion transport</keyword>
<dbReference type="GO" id="GO:0038023">
    <property type="term" value="F:signaling receptor activity"/>
    <property type="evidence" value="ECO:0007669"/>
    <property type="project" value="InterPro"/>
</dbReference>
<dbReference type="OrthoDB" id="127311at2"/>
<dbReference type="Pfam" id="PF07715">
    <property type="entry name" value="Plug"/>
    <property type="match status" value="1"/>
</dbReference>
<feature type="domain" description="TonB-dependent receptor-like beta-barrel" evidence="17">
    <location>
        <begin position="271"/>
        <end position="707"/>
    </location>
</feature>
<evidence type="ECO:0000256" key="6">
    <source>
        <dbReference type="ARBA" id="ARBA00022692"/>
    </source>
</evidence>
<keyword evidence="8" id="KW-0408">Iron</keyword>
<feature type="domain" description="TonB-dependent receptor plug" evidence="18">
    <location>
        <begin position="95"/>
        <end position="193"/>
    </location>
</feature>
<dbReference type="Pfam" id="PF00593">
    <property type="entry name" value="TonB_dep_Rec_b-barrel"/>
    <property type="match status" value="1"/>
</dbReference>
<dbReference type="PROSITE" id="PS52016">
    <property type="entry name" value="TONB_DEPENDENT_REC_3"/>
    <property type="match status" value="1"/>
</dbReference>
<evidence type="ECO:0000256" key="4">
    <source>
        <dbReference type="ARBA" id="ARBA00022452"/>
    </source>
</evidence>
<dbReference type="PANTHER" id="PTHR32552:SF68">
    <property type="entry name" value="FERRICHROME OUTER MEMBRANE TRANSPORTER_PHAGE RECEPTOR"/>
    <property type="match status" value="1"/>
</dbReference>
<evidence type="ECO:0000256" key="3">
    <source>
        <dbReference type="ARBA" id="ARBA00022448"/>
    </source>
</evidence>
<evidence type="ECO:0000259" key="18">
    <source>
        <dbReference type="Pfam" id="PF07715"/>
    </source>
</evidence>
<proteinExistence type="inferred from homology"/>
<organism evidence="19 20">
    <name type="scientific">Pseudoduganella lutea</name>
    <dbReference type="NCBI Taxonomy" id="321985"/>
    <lineage>
        <taxon>Bacteria</taxon>
        <taxon>Pseudomonadati</taxon>
        <taxon>Pseudomonadota</taxon>
        <taxon>Betaproteobacteria</taxon>
        <taxon>Burkholderiales</taxon>
        <taxon>Oxalobacteraceae</taxon>
        <taxon>Telluria group</taxon>
        <taxon>Pseudoduganella</taxon>
    </lineage>
</organism>
<dbReference type="Gene3D" id="2.170.130.10">
    <property type="entry name" value="TonB-dependent receptor, plug domain"/>
    <property type="match status" value="1"/>
</dbReference>
<dbReference type="GO" id="GO:0015344">
    <property type="term" value="F:siderophore uptake transmembrane transporter activity"/>
    <property type="evidence" value="ECO:0007669"/>
    <property type="project" value="TreeGrafter"/>
</dbReference>
<evidence type="ECO:0000313" key="20">
    <source>
        <dbReference type="Proteomes" id="UP000290637"/>
    </source>
</evidence>
<dbReference type="InterPro" id="IPR036942">
    <property type="entry name" value="Beta-barrel_TonB_sf"/>
</dbReference>
<dbReference type="SUPFAM" id="SSF56935">
    <property type="entry name" value="Porins"/>
    <property type="match status" value="1"/>
</dbReference>
<protein>
    <submittedName>
        <fullName evidence="19">TonB-dependent siderophore receptor</fullName>
    </submittedName>
</protein>
<dbReference type="InterPro" id="IPR000531">
    <property type="entry name" value="Beta-barrel_TonB"/>
</dbReference>
<dbReference type="FunFam" id="2.170.130.10:FF:000001">
    <property type="entry name" value="Catecholate siderophore TonB-dependent receptor"/>
    <property type="match status" value="1"/>
</dbReference>
<gene>
    <name evidence="19" type="ORF">EWM63_18240</name>
</gene>
<dbReference type="RefSeq" id="WP_130187802.1">
    <property type="nucleotide sequence ID" value="NZ_CP035913.1"/>
</dbReference>
<keyword evidence="20" id="KW-1185">Reference proteome</keyword>
<keyword evidence="7 16" id="KW-0732">Signal</keyword>
<dbReference type="Gene3D" id="2.40.170.20">
    <property type="entry name" value="TonB-dependent receptor, beta-barrel domain"/>
    <property type="match status" value="1"/>
</dbReference>
<dbReference type="InterPro" id="IPR010105">
    <property type="entry name" value="TonB_sidphr_rcpt"/>
</dbReference>
<evidence type="ECO:0000256" key="14">
    <source>
        <dbReference type="PROSITE-ProRule" id="PRU01360"/>
    </source>
</evidence>
<dbReference type="GO" id="GO:0009279">
    <property type="term" value="C:cell outer membrane"/>
    <property type="evidence" value="ECO:0007669"/>
    <property type="project" value="UniProtKB-SubCell"/>
</dbReference>
<evidence type="ECO:0000256" key="2">
    <source>
        <dbReference type="ARBA" id="ARBA00009810"/>
    </source>
</evidence>
<evidence type="ECO:0000256" key="9">
    <source>
        <dbReference type="ARBA" id="ARBA00023065"/>
    </source>
</evidence>
<keyword evidence="10 15" id="KW-0798">TonB box</keyword>
<dbReference type="InterPro" id="IPR012910">
    <property type="entry name" value="Plug_dom"/>
</dbReference>
<evidence type="ECO:0000256" key="5">
    <source>
        <dbReference type="ARBA" id="ARBA00022496"/>
    </source>
</evidence>
<evidence type="ECO:0000256" key="1">
    <source>
        <dbReference type="ARBA" id="ARBA00004571"/>
    </source>
</evidence>
<dbReference type="Proteomes" id="UP000290637">
    <property type="component" value="Chromosome"/>
</dbReference>
<dbReference type="KEGG" id="plue:EWM63_18240"/>
<dbReference type="InterPro" id="IPR039426">
    <property type="entry name" value="TonB-dep_rcpt-like"/>
</dbReference>
<reference evidence="19 20" key="1">
    <citation type="submission" date="2019-02" db="EMBL/GenBank/DDBJ databases">
        <title>Draft Genome Sequences of Six Type Strains of the Genus Massilia.</title>
        <authorList>
            <person name="Miess H."/>
            <person name="Frediansyhah A."/>
            <person name="Gross H."/>
        </authorList>
    </citation>
    <scope>NUCLEOTIDE SEQUENCE [LARGE SCALE GENOMIC DNA]</scope>
    <source>
        <strain evidence="19 20">DSM 17473</strain>
    </source>
</reference>
<dbReference type="InterPro" id="IPR037066">
    <property type="entry name" value="Plug_dom_sf"/>
</dbReference>
<dbReference type="NCBIfam" id="TIGR01783">
    <property type="entry name" value="TonB-siderophor"/>
    <property type="match status" value="1"/>
</dbReference>
<comment type="subcellular location">
    <subcellularLocation>
        <location evidence="1 14">Cell outer membrane</location>
        <topology evidence="1 14">Multi-pass membrane protein</topology>
    </subcellularLocation>
</comment>
<dbReference type="PANTHER" id="PTHR32552">
    <property type="entry name" value="FERRICHROME IRON RECEPTOR-RELATED"/>
    <property type="match status" value="1"/>
</dbReference>
<dbReference type="EMBL" id="CP035913">
    <property type="protein sequence ID" value="QBE64685.1"/>
    <property type="molecule type" value="Genomic_DNA"/>
</dbReference>
<evidence type="ECO:0000256" key="12">
    <source>
        <dbReference type="ARBA" id="ARBA00023170"/>
    </source>
</evidence>
<evidence type="ECO:0000259" key="17">
    <source>
        <dbReference type="Pfam" id="PF00593"/>
    </source>
</evidence>
<evidence type="ECO:0000256" key="7">
    <source>
        <dbReference type="ARBA" id="ARBA00022729"/>
    </source>
</evidence>
<evidence type="ECO:0000256" key="15">
    <source>
        <dbReference type="RuleBase" id="RU003357"/>
    </source>
</evidence>
<evidence type="ECO:0000256" key="10">
    <source>
        <dbReference type="ARBA" id="ARBA00023077"/>
    </source>
</evidence>
<evidence type="ECO:0000313" key="19">
    <source>
        <dbReference type="EMBL" id="QBE64685.1"/>
    </source>
</evidence>
<evidence type="ECO:0000256" key="11">
    <source>
        <dbReference type="ARBA" id="ARBA00023136"/>
    </source>
</evidence>
<keyword evidence="11 14" id="KW-0472">Membrane</keyword>
<keyword evidence="3 14" id="KW-0813">Transport</keyword>
<keyword evidence="4 14" id="KW-1134">Transmembrane beta strand</keyword>
<dbReference type="GO" id="GO:0015891">
    <property type="term" value="P:siderophore transport"/>
    <property type="evidence" value="ECO:0007669"/>
    <property type="project" value="InterPro"/>
</dbReference>
<keyword evidence="5" id="KW-0410">Iron transport</keyword>
<evidence type="ECO:0000256" key="13">
    <source>
        <dbReference type="ARBA" id="ARBA00023237"/>
    </source>
</evidence>
<name>A0A4P6L0Q3_9BURK</name>
<keyword evidence="6 14" id="KW-0812">Transmembrane</keyword>